<dbReference type="AlphaFoldDB" id="A0A6A6BCM1"/>
<dbReference type="Proteomes" id="UP000799438">
    <property type="component" value="Unassembled WGS sequence"/>
</dbReference>
<evidence type="ECO:0000313" key="2">
    <source>
        <dbReference type="Proteomes" id="UP000799438"/>
    </source>
</evidence>
<gene>
    <name evidence="1" type="ORF">K452DRAFT_359889</name>
</gene>
<dbReference type="RefSeq" id="XP_033395944.1">
    <property type="nucleotide sequence ID" value="XM_033546302.1"/>
</dbReference>
<dbReference type="GeneID" id="54303808"/>
<evidence type="ECO:0000313" key="1">
    <source>
        <dbReference type="EMBL" id="KAF2140231.1"/>
    </source>
</evidence>
<protein>
    <recommendedName>
        <fullName evidence="3">F-box domain-containing protein</fullName>
    </recommendedName>
</protein>
<sequence length="386" mass="45835">MPTHQHVAQCPQLPLELWTHVLSFITDSEHIPKLWVSGRRVSRLFRVATEDAFLKTQLKVNTRIKFFPQRTEFWQDDKAWFFNFTMCFDRLTEGGSRAVFKDIRSETWLRDHGYPFDQFMAKWKKEMNNYTGLDDDLPLLPEETPWMIINRILVHDSGLPGLRVDYDSREISFEWCGMFDKFYGEELFARQQTACYARSHHDDLQELCDLHECGASEIYDATIDVFELCREDAKDGYATARRQRIKQWHKENDSGVLAAIYFRTRAFDESKKLEDMDHRRQVLWLWKEYIGSEDPPRYEKGWCWNTSEDEDADFWERGEEAQPDEPEEGYVSIDVDDAEYSAIQEAALFLIALHKDNKKHDEGNGEEEEIGWHTFRYGFTDQSIYF</sequence>
<organism evidence="1 2">
    <name type="scientific">Aplosporella prunicola CBS 121167</name>
    <dbReference type="NCBI Taxonomy" id="1176127"/>
    <lineage>
        <taxon>Eukaryota</taxon>
        <taxon>Fungi</taxon>
        <taxon>Dikarya</taxon>
        <taxon>Ascomycota</taxon>
        <taxon>Pezizomycotina</taxon>
        <taxon>Dothideomycetes</taxon>
        <taxon>Dothideomycetes incertae sedis</taxon>
        <taxon>Botryosphaeriales</taxon>
        <taxon>Aplosporellaceae</taxon>
        <taxon>Aplosporella</taxon>
    </lineage>
</organism>
<dbReference type="OrthoDB" id="2997776at2759"/>
<dbReference type="EMBL" id="ML995490">
    <property type="protein sequence ID" value="KAF2140231.1"/>
    <property type="molecule type" value="Genomic_DNA"/>
</dbReference>
<reference evidence="1" key="1">
    <citation type="journal article" date="2020" name="Stud. Mycol.">
        <title>101 Dothideomycetes genomes: a test case for predicting lifestyles and emergence of pathogens.</title>
        <authorList>
            <person name="Haridas S."/>
            <person name="Albert R."/>
            <person name="Binder M."/>
            <person name="Bloem J."/>
            <person name="Labutti K."/>
            <person name="Salamov A."/>
            <person name="Andreopoulos B."/>
            <person name="Baker S."/>
            <person name="Barry K."/>
            <person name="Bills G."/>
            <person name="Bluhm B."/>
            <person name="Cannon C."/>
            <person name="Castanera R."/>
            <person name="Culley D."/>
            <person name="Daum C."/>
            <person name="Ezra D."/>
            <person name="Gonzalez J."/>
            <person name="Henrissat B."/>
            <person name="Kuo A."/>
            <person name="Liang C."/>
            <person name="Lipzen A."/>
            <person name="Lutzoni F."/>
            <person name="Magnuson J."/>
            <person name="Mondo S."/>
            <person name="Nolan M."/>
            <person name="Ohm R."/>
            <person name="Pangilinan J."/>
            <person name="Park H.-J."/>
            <person name="Ramirez L."/>
            <person name="Alfaro M."/>
            <person name="Sun H."/>
            <person name="Tritt A."/>
            <person name="Yoshinaga Y."/>
            <person name="Zwiers L.-H."/>
            <person name="Turgeon B."/>
            <person name="Goodwin S."/>
            <person name="Spatafora J."/>
            <person name="Crous P."/>
            <person name="Grigoriev I."/>
        </authorList>
    </citation>
    <scope>NUCLEOTIDE SEQUENCE</scope>
    <source>
        <strain evidence="1">CBS 121167</strain>
    </source>
</reference>
<keyword evidence="2" id="KW-1185">Reference proteome</keyword>
<accession>A0A6A6BCM1</accession>
<name>A0A6A6BCM1_9PEZI</name>
<proteinExistence type="predicted"/>
<evidence type="ECO:0008006" key="3">
    <source>
        <dbReference type="Google" id="ProtNLM"/>
    </source>
</evidence>